<dbReference type="Pfam" id="PF00043">
    <property type="entry name" value="GST_C"/>
    <property type="match status" value="1"/>
</dbReference>
<dbReference type="InterPro" id="IPR010987">
    <property type="entry name" value="Glutathione-S-Trfase_C-like"/>
</dbReference>
<dbReference type="InterPro" id="IPR045073">
    <property type="entry name" value="Omega/Tau-like"/>
</dbReference>
<reference evidence="7 8" key="1">
    <citation type="journal article" date="2020" name="bioRxiv">
        <title>Sequence and annotation of 42 cannabis genomes reveals extensive copy number variation in cannabinoid synthesis and pathogen resistance genes.</title>
        <authorList>
            <person name="Mckernan K.J."/>
            <person name="Helbert Y."/>
            <person name="Kane L.T."/>
            <person name="Ebling H."/>
            <person name="Zhang L."/>
            <person name="Liu B."/>
            <person name="Eaton Z."/>
            <person name="Mclaughlin S."/>
            <person name="Kingan S."/>
            <person name="Baybayan P."/>
            <person name="Concepcion G."/>
            <person name="Jordan M."/>
            <person name="Riva A."/>
            <person name="Barbazuk W."/>
            <person name="Harkins T."/>
        </authorList>
    </citation>
    <scope>NUCLEOTIDE SEQUENCE [LARGE SCALE GENOMIC DNA]</scope>
    <source>
        <strain evidence="8">cv. Jamaican Lion 4</strain>
        <tissue evidence="7">Leaf</tissue>
    </source>
</reference>
<evidence type="ECO:0000256" key="1">
    <source>
        <dbReference type="ARBA" id="ARBA00012452"/>
    </source>
</evidence>
<sequence length="426" mass="49879">MGGNDYDVVKLHGHWASPFSARVLWALNLKGIPYEFIVEDLPNKSELLLQYNPVHKKIPVLVHGGKPICESMVIIEYIEETWPQSPSLLPKDPYERAIIRFWVHFVELKGETFGEEQEKAKKESVEMLRRIEEFCVEKINNNTNNKFFGGEEIGILDIALGGMIVEWYDVIEKIVGVKLFDPKEFPHLHQWVNHFKQLLLLRQPTTKAMTTPPPTSPFSSRVIWALKLKGIPYQYFEEDLHNKSDLLLKYNPVHKQIPVLVHGGKPICESMIIVQYIDETWPHVHPLLPKDPYQKALARFWVTFFEEKGSLIWNMFTTRGEEQEKWKKEYIEMLRTIEDEALMMNNKKYFLGEDIGILDISFGCIAHWFEVIEELCEVRLIESFPKLHSWIQNFKQHPIINQNLPPRDKLLLHFKGLREKILASAT</sequence>
<dbReference type="GO" id="GO:0004364">
    <property type="term" value="F:glutathione transferase activity"/>
    <property type="evidence" value="ECO:0007669"/>
    <property type="project" value="UniProtKB-EC"/>
</dbReference>
<feature type="domain" description="GST N-terminal" evidence="5">
    <location>
        <begin position="7"/>
        <end position="86"/>
    </location>
</feature>
<dbReference type="PANTHER" id="PTHR11260:SF679">
    <property type="entry name" value="GLUTATHIONE TRANSFERASE"/>
    <property type="match status" value="1"/>
</dbReference>
<dbReference type="GO" id="GO:0005737">
    <property type="term" value="C:cytoplasm"/>
    <property type="evidence" value="ECO:0007669"/>
    <property type="project" value="TreeGrafter"/>
</dbReference>
<dbReference type="PROSITE" id="PS50405">
    <property type="entry name" value="GST_CTER"/>
    <property type="match status" value="2"/>
</dbReference>
<dbReference type="Proteomes" id="UP000525078">
    <property type="component" value="Unassembled WGS sequence"/>
</dbReference>
<feature type="domain" description="GST C-terminal" evidence="6">
    <location>
        <begin position="92"/>
        <end position="218"/>
    </location>
</feature>
<proteinExistence type="inferred from homology"/>
<dbReference type="Gene3D" id="3.40.30.10">
    <property type="entry name" value="Glutaredoxin"/>
    <property type="match status" value="2"/>
</dbReference>
<dbReference type="CDD" id="cd03185">
    <property type="entry name" value="GST_C_Tau"/>
    <property type="match status" value="2"/>
</dbReference>
<dbReference type="FunFam" id="3.40.30.10:FF:000014">
    <property type="entry name" value="Tau class glutathione S-transferase"/>
    <property type="match status" value="1"/>
</dbReference>
<dbReference type="InterPro" id="IPR036249">
    <property type="entry name" value="Thioredoxin-like_sf"/>
</dbReference>
<dbReference type="SFLD" id="SFLDS00019">
    <property type="entry name" value="Glutathione_Transferase_(cytos"/>
    <property type="match status" value="2"/>
</dbReference>
<dbReference type="Pfam" id="PF02798">
    <property type="entry name" value="GST_N"/>
    <property type="match status" value="2"/>
</dbReference>
<feature type="domain" description="GST N-terminal" evidence="5">
    <location>
        <begin position="206"/>
        <end position="285"/>
    </location>
</feature>
<organism evidence="7 8">
    <name type="scientific">Cannabis sativa</name>
    <name type="common">Hemp</name>
    <name type="synonym">Marijuana</name>
    <dbReference type="NCBI Taxonomy" id="3483"/>
    <lineage>
        <taxon>Eukaryota</taxon>
        <taxon>Viridiplantae</taxon>
        <taxon>Streptophyta</taxon>
        <taxon>Embryophyta</taxon>
        <taxon>Tracheophyta</taxon>
        <taxon>Spermatophyta</taxon>
        <taxon>Magnoliopsida</taxon>
        <taxon>eudicotyledons</taxon>
        <taxon>Gunneridae</taxon>
        <taxon>Pentapetalae</taxon>
        <taxon>rosids</taxon>
        <taxon>fabids</taxon>
        <taxon>Rosales</taxon>
        <taxon>Cannabaceae</taxon>
        <taxon>Cannabis</taxon>
    </lineage>
</organism>
<dbReference type="InterPro" id="IPR004046">
    <property type="entry name" value="GST_C"/>
</dbReference>
<dbReference type="Pfam" id="PF13410">
    <property type="entry name" value="GST_C_2"/>
    <property type="match status" value="1"/>
</dbReference>
<dbReference type="CDD" id="cd03058">
    <property type="entry name" value="GST_N_Tau"/>
    <property type="match status" value="2"/>
</dbReference>
<comment type="catalytic activity">
    <reaction evidence="4">
        <text>RX + glutathione = an S-substituted glutathione + a halide anion + H(+)</text>
        <dbReference type="Rhea" id="RHEA:16437"/>
        <dbReference type="ChEBI" id="CHEBI:15378"/>
        <dbReference type="ChEBI" id="CHEBI:16042"/>
        <dbReference type="ChEBI" id="CHEBI:17792"/>
        <dbReference type="ChEBI" id="CHEBI:57925"/>
        <dbReference type="ChEBI" id="CHEBI:90779"/>
        <dbReference type="EC" id="2.5.1.18"/>
    </reaction>
</comment>
<dbReference type="FunFam" id="3.40.30.10:FF:000044">
    <property type="entry name" value="Glutathione S-transferase GSTU6"/>
    <property type="match status" value="1"/>
</dbReference>
<dbReference type="InterPro" id="IPR040079">
    <property type="entry name" value="Glutathione_S-Trfase"/>
</dbReference>
<evidence type="ECO:0000259" key="6">
    <source>
        <dbReference type="PROSITE" id="PS50405"/>
    </source>
</evidence>
<comment type="similarity">
    <text evidence="3">Belongs to the GST superfamily. Tau family.</text>
</comment>
<dbReference type="AlphaFoldDB" id="A0A7J6DQJ3"/>
<evidence type="ECO:0000256" key="4">
    <source>
        <dbReference type="ARBA" id="ARBA00047960"/>
    </source>
</evidence>
<gene>
    <name evidence="7" type="ORF">F8388_003093</name>
</gene>
<dbReference type="FunFam" id="1.20.1050.10:FF:000012">
    <property type="entry name" value="Tau class glutathione S-transferase"/>
    <property type="match status" value="1"/>
</dbReference>
<dbReference type="InterPro" id="IPR004045">
    <property type="entry name" value="Glutathione_S-Trfase_N"/>
</dbReference>
<accession>A0A7J6DQJ3</accession>
<protein>
    <recommendedName>
        <fullName evidence="1">glutathione transferase</fullName>
        <ecNumber evidence="1">2.5.1.18</ecNumber>
    </recommendedName>
</protein>
<name>A0A7J6DQJ3_CANSA</name>
<keyword evidence="2" id="KW-0808">Transferase</keyword>
<dbReference type="PROSITE" id="PS50404">
    <property type="entry name" value="GST_NTER"/>
    <property type="match status" value="2"/>
</dbReference>
<dbReference type="SFLD" id="SFLDG01152">
    <property type="entry name" value="Main.3:_Omega-_and_Tau-like"/>
    <property type="match status" value="2"/>
</dbReference>
<dbReference type="Gene3D" id="1.20.1050.10">
    <property type="match status" value="2"/>
</dbReference>
<dbReference type="EMBL" id="JAATIP010000463">
    <property type="protein sequence ID" value="KAF4348374.1"/>
    <property type="molecule type" value="Genomic_DNA"/>
</dbReference>
<dbReference type="SFLD" id="SFLDG00358">
    <property type="entry name" value="Main_(cytGST)"/>
    <property type="match status" value="2"/>
</dbReference>
<evidence type="ECO:0000313" key="8">
    <source>
        <dbReference type="Proteomes" id="UP000525078"/>
    </source>
</evidence>
<dbReference type="InterPro" id="IPR036282">
    <property type="entry name" value="Glutathione-S-Trfase_C_sf"/>
</dbReference>
<dbReference type="GO" id="GO:0006749">
    <property type="term" value="P:glutathione metabolic process"/>
    <property type="evidence" value="ECO:0007669"/>
    <property type="project" value="InterPro"/>
</dbReference>
<dbReference type="EC" id="2.5.1.18" evidence="1"/>
<evidence type="ECO:0000259" key="5">
    <source>
        <dbReference type="PROSITE" id="PS50404"/>
    </source>
</evidence>
<evidence type="ECO:0000313" key="7">
    <source>
        <dbReference type="EMBL" id="KAF4348374.1"/>
    </source>
</evidence>
<dbReference type="SUPFAM" id="SSF47616">
    <property type="entry name" value="GST C-terminal domain-like"/>
    <property type="match status" value="2"/>
</dbReference>
<evidence type="ECO:0000256" key="3">
    <source>
        <dbReference type="ARBA" id="ARBA00025743"/>
    </source>
</evidence>
<evidence type="ECO:0000256" key="2">
    <source>
        <dbReference type="ARBA" id="ARBA00022679"/>
    </source>
</evidence>
<dbReference type="SUPFAM" id="SSF52833">
    <property type="entry name" value="Thioredoxin-like"/>
    <property type="match status" value="2"/>
</dbReference>
<dbReference type="InterPro" id="IPR045074">
    <property type="entry name" value="GST_C_Tau"/>
</dbReference>
<comment type="caution">
    <text evidence="7">The sequence shown here is derived from an EMBL/GenBank/DDBJ whole genome shotgun (WGS) entry which is preliminary data.</text>
</comment>
<feature type="domain" description="GST C-terminal" evidence="6">
    <location>
        <begin position="291"/>
        <end position="417"/>
    </location>
</feature>
<dbReference type="PANTHER" id="PTHR11260">
    <property type="entry name" value="GLUTATHIONE S-TRANSFERASE, GST, SUPERFAMILY, GST DOMAIN CONTAINING"/>
    <property type="match status" value="1"/>
</dbReference>